<evidence type="ECO:0000313" key="1">
    <source>
        <dbReference type="EMBL" id="SFT06189.1"/>
    </source>
</evidence>
<organism evidence="1 2">
    <name type="scientific">Halostagnicola kamekurae</name>
    <dbReference type="NCBI Taxonomy" id="619731"/>
    <lineage>
        <taxon>Archaea</taxon>
        <taxon>Methanobacteriati</taxon>
        <taxon>Methanobacteriota</taxon>
        <taxon>Stenosarchaea group</taxon>
        <taxon>Halobacteria</taxon>
        <taxon>Halobacteriales</taxon>
        <taxon>Natrialbaceae</taxon>
        <taxon>Halostagnicola</taxon>
    </lineage>
</organism>
<name>A0A1I6UXM5_9EURY</name>
<sequence length="96" mass="10363">MADSEIDADAVVDLLAPEGKLRIVVAVLEESGDEFNPARIYEHDGVSKDAWYRYRDDLEAAGLLEEAGSIGNSPLYRVPDGPIANNLRAAFEGASN</sequence>
<dbReference type="AlphaFoldDB" id="A0A1I6UXM5"/>
<reference evidence="2" key="1">
    <citation type="submission" date="2016-10" db="EMBL/GenBank/DDBJ databases">
        <authorList>
            <person name="Varghese N."/>
            <person name="Submissions S."/>
        </authorList>
    </citation>
    <scope>NUCLEOTIDE SEQUENCE [LARGE SCALE GENOMIC DNA]</scope>
    <source>
        <strain evidence="2">DSM 22427</strain>
    </source>
</reference>
<proteinExistence type="predicted"/>
<gene>
    <name evidence="1" type="ORF">SAMN04488556_4156</name>
</gene>
<dbReference type="EMBL" id="FOZS01000008">
    <property type="protein sequence ID" value="SFT06189.1"/>
    <property type="molecule type" value="Genomic_DNA"/>
</dbReference>
<dbReference type="RefSeq" id="WP_092907580.1">
    <property type="nucleotide sequence ID" value="NZ_FOZS01000008.1"/>
</dbReference>
<evidence type="ECO:0000313" key="2">
    <source>
        <dbReference type="Proteomes" id="UP000199199"/>
    </source>
</evidence>
<keyword evidence="2" id="KW-1185">Reference proteome</keyword>
<dbReference type="Proteomes" id="UP000199199">
    <property type="component" value="Unassembled WGS sequence"/>
</dbReference>
<accession>A0A1I6UXM5</accession>
<dbReference type="OrthoDB" id="190827at2157"/>
<evidence type="ECO:0008006" key="3">
    <source>
        <dbReference type="Google" id="ProtNLM"/>
    </source>
</evidence>
<protein>
    <recommendedName>
        <fullName evidence="3">Helix-turn-helix domain-containing protein</fullName>
    </recommendedName>
</protein>